<evidence type="ECO:0000313" key="3">
    <source>
        <dbReference type="Proteomes" id="UP000177360"/>
    </source>
</evidence>
<evidence type="ECO:0000313" key="2">
    <source>
        <dbReference type="EMBL" id="OGZ19807.1"/>
    </source>
</evidence>
<keyword evidence="1" id="KW-0472">Membrane</keyword>
<comment type="caution">
    <text evidence="2">The sequence shown here is derived from an EMBL/GenBank/DDBJ whole genome shotgun (WGS) entry which is preliminary data.</text>
</comment>
<dbReference type="Proteomes" id="UP000177360">
    <property type="component" value="Unassembled WGS sequence"/>
</dbReference>
<dbReference type="EMBL" id="MHLZ01000021">
    <property type="protein sequence ID" value="OGZ19807.1"/>
    <property type="molecule type" value="Genomic_DNA"/>
</dbReference>
<sequence length="443" mass="51870">MLPQIADFLNKIIPAVHFVWEFFLAWWWVPLPFILWKPFSFLWLWWRTDNFLKKIKMVLIEVRIPKEVLKPIRAMEVVMDHLWQVLYDGPDWWEKWVDGKIILGYYFEFASIGGEPHFFIRIPETVRDSVEAAIYSQYSEAEISIVDDYTKDVPQNIPNKDWDLWGCDYRLLSPNPYPIKTYVDFETEHEAKEEKRIDPLAQLLEISAKINLGEQLWIQIGASPVTNKEYPWVDEGKKIRDEVSRRTKKQKPGRAMILDAIDVLATGNVPKEPAEEKELIPPEMKLTPGERDILTAIEKKLSKRGYACHIRFIYLGNKNVFYKPKLRLPLGFFSAFSTQNLNNLVPKGQPFITKIAKTWFLPMNASFIIDRRLYLRKRILLRKYVKRDNPYSPLPVKWPSCFILNSEELASIFHFPGKLSAPAPFIERIESKKGEAPSGLPTE</sequence>
<evidence type="ECO:0000256" key="1">
    <source>
        <dbReference type="SAM" id="Phobius"/>
    </source>
</evidence>
<name>A0A1G2E1V7_9BACT</name>
<keyword evidence="1" id="KW-1133">Transmembrane helix</keyword>
<accession>A0A1G2E1V7</accession>
<protein>
    <submittedName>
        <fullName evidence="2">Uncharacterized protein</fullName>
    </submittedName>
</protein>
<dbReference type="AlphaFoldDB" id="A0A1G2E1V7"/>
<reference evidence="2 3" key="1">
    <citation type="journal article" date="2016" name="Nat. Commun.">
        <title>Thousands of microbial genomes shed light on interconnected biogeochemical processes in an aquifer system.</title>
        <authorList>
            <person name="Anantharaman K."/>
            <person name="Brown C.T."/>
            <person name="Hug L.A."/>
            <person name="Sharon I."/>
            <person name="Castelle C.J."/>
            <person name="Probst A.J."/>
            <person name="Thomas B.C."/>
            <person name="Singh A."/>
            <person name="Wilkins M.J."/>
            <person name="Karaoz U."/>
            <person name="Brodie E.L."/>
            <person name="Williams K.H."/>
            <person name="Hubbard S.S."/>
            <person name="Banfield J.F."/>
        </authorList>
    </citation>
    <scope>NUCLEOTIDE SEQUENCE [LARGE SCALE GENOMIC DNA]</scope>
</reference>
<feature type="transmembrane region" description="Helical" evidence="1">
    <location>
        <begin position="25"/>
        <end position="46"/>
    </location>
</feature>
<gene>
    <name evidence="2" type="ORF">A2626_02610</name>
</gene>
<proteinExistence type="predicted"/>
<keyword evidence="1" id="KW-0812">Transmembrane</keyword>
<organism evidence="2 3">
    <name type="scientific">Candidatus Nealsonbacteria bacterium RIFCSPHIGHO2_01_FULL_38_55</name>
    <dbReference type="NCBI Taxonomy" id="1801664"/>
    <lineage>
        <taxon>Bacteria</taxon>
        <taxon>Candidatus Nealsoniibacteriota</taxon>
    </lineage>
</organism>